<dbReference type="InterPro" id="IPR045384">
    <property type="entry name" value="DUF6527"/>
</dbReference>
<protein>
    <submittedName>
        <fullName evidence="1">Uncharacterized protein</fullName>
    </submittedName>
</protein>
<keyword evidence="2" id="KW-1185">Reference proteome</keyword>
<proteinExistence type="predicted"/>
<accession>A0ABX7R3W6</accession>
<organism evidence="1 2">
    <name type="scientific">Shewanella sedimentimangrovi</name>
    <dbReference type="NCBI Taxonomy" id="2814293"/>
    <lineage>
        <taxon>Bacteria</taxon>
        <taxon>Pseudomonadati</taxon>
        <taxon>Pseudomonadota</taxon>
        <taxon>Gammaproteobacteria</taxon>
        <taxon>Alteromonadales</taxon>
        <taxon>Shewanellaceae</taxon>
        <taxon>Shewanella</taxon>
    </lineage>
</organism>
<sequence length="145" mass="16591">MRINRVCPVFVEFIPEHLESGKLYISNEYGVIVHLCCCGCGEKVVTPLSPVDWSYINSSKGVSLSPSIGNWDYVCQSHYFINDNRVIWVGGMSKLQIEKVKKRDYEDKLAYIAERNSANTAPWIIMFAVSIFNKVKNFFIKNDIT</sequence>
<evidence type="ECO:0000313" key="1">
    <source>
        <dbReference type="EMBL" id="QSX37798.1"/>
    </source>
</evidence>
<dbReference type="EMBL" id="CP071502">
    <property type="protein sequence ID" value="QSX37798.1"/>
    <property type="molecule type" value="Genomic_DNA"/>
</dbReference>
<reference evidence="1 2" key="1">
    <citation type="submission" date="2021-03" db="EMBL/GenBank/DDBJ databases">
        <title>Novel species identification of genus Shewanella.</title>
        <authorList>
            <person name="Liu G."/>
            <person name="Zhang Q."/>
        </authorList>
    </citation>
    <scope>NUCLEOTIDE SEQUENCE [LARGE SCALE GENOMIC DNA]</scope>
    <source>
        <strain evidence="1 2">FJAT-52962</strain>
    </source>
</reference>
<name>A0ABX7R3W6_9GAMM</name>
<dbReference type="RefSeq" id="WP_207380972.1">
    <property type="nucleotide sequence ID" value="NZ_CP071502.1"/>
</dbReference>
<dbReference type="Pfam" id="PF20137">
    <property type="entry name" value="BubE"/>
    <property type="match status" value="1"/>
</dbReference>
<dbReference type="Proteomes" id="UP000663207">
    <property type="component" value="Chromosome"/>
</dbReference>
<gene>
    <name evidence="1" type="ORF">JYB85_02845</name>
</gene>
<evidence type="ECO:0000313" key="2">
    <source>
        <dbReference type="Proteomes" id="UP000663207"/>
    </source>
</evidence>